<evidence type="ECO:0000313" key="3">
    <source>
        <dbReference type="Proteomes" id="UP000800200"/>
    </source>
</evidence>
<protein>
    <submittedName>
        <fullName evidence="2">Uncharacterized protein</fullName>
    </submittedName>
</protein>
<feature type="region of interest" description="Disordered" evidence="1">
    <location>
        <begin position="1"/>
        <end position="91"/>
    </location>
</feature>
<feature type="compositionally biased region" description="Basic residues" evidence="1">
    <location>
        <begin position="27"/>
        <end position="45"/>
    </location>
</feature>
<dbReference type="Proteomes" id="UP000800200">
    <property type="component" value="Unassembled WGS sequence"/>
</dbReference>
<proteinExistence type="predicted"/>
<feature type="compositionally biased region" description="Acidic residues" evidence="1">
    <location>
        <begin position="72"/>
        <end position="85"/>
    </location>
</feature>
<gene>
    <name evidence="2" type="ORF">K469DRAFT_693775</name>
</gene>
<feature type="compositionally biased region" description="Low complexity" evidence="1">
    <location>
        <begin position="8"/>
        <end position="18"/>
    </location>
</feature>
<evidence type="ECO:0000313" key="2">
    <source>
        <dbReference type="EMBL" id="KAF2179896.1"/>
    </source>
</evidence>
<keyword evidence="3" id="KW-1185">Reference proteome</keyword>
<dbReference type="EMBL" id="ML994662">
    <property type="protein sequence ID" value="KAF2179896.1"/>
    <property type="molecule type" value="Genomic_DNA"/>
</dbReference>
<sequence>MDPLIRVSSSRQGSLSTTSPPPQASRKAPKKSSKKVTKKAQHRLARSPIAPPLPPPSPLFVRSSPPPSAQPDEIEYEDEDEDEDGTPPLPVPIKFISRWKAVAGREVLTGAQSQKLNTERLFYHSAIT</sequence>
<dbReference type="AlphaFoldDB" id="A0A6A6DQG2"/>
<accession>A0A6A6DQG2</accession>
<name>A0A6A6DQG2_9PEZI</name>
<feature type="compositionally biased region" description="Pro residues" evidence="1">
    <location>
        <begin position="49"/>
        <end position="69"/>
    </location>
</feature>
<evidence type="ECO:0000256" key="1">
    <source>
        <dbReference type="SAM" id="MobiDB-lite"/>
    </source>
</evidence>
<reference evidence="2" key="1">
    <citation type="journal article" date="2020" name="Stud. Mycol.">
        <title>101 Dothideomycetes genomes: a test case for predicting lifestyles and emergence of pathogens.</title>
        <authorList>
            <person name="Haridas S."/>
            <person name="Albert R."/>
            <person name="Binder M."/>
            <person name="Bloem J."/>
            <person name="Labutti K."/>
            <person name="Salamov A."/>
            <person name="Andreopoulos B."/>
            <person name="Baker S."/>
            <person name="Barry K."/>
            <person name="Bills G."/>
            <person name="Bluhm B."/>
            <person name="Cannon C."/>
            <person name="Castanera R."/>
            <person name="Culley D."/>
            <person name="Daum C."/>
            <person name="Ezra D."/>
            <person name="Gonzalez J."/>
            <person name="Henrissat B."/>
            <person name="Kuo A."/>
            <person name="Liang C."/>
            <person name="Lipzen A."/>
            <person name="Lutzoni F."/>
            <person name="Magnuson J."/>
            <person name="Mondo S."/>
            <person name="Nolan M."/>
            <person name="Ohm R."/>
            <person name="Pangilinan J."/>
            <person name="Park H.-J."/>
            <person name="Ramirez L."/>
            <person name="Alfaro M."/>
            <person name="Sun H."/>
            <person name="Tritt A."/>
            <person name="Yoshinaga Y."/>
            <person name="Zwiers L.-H."/>
            <person name="Turgeon B."/>
            <person name="Goodwin S."/>
            <person name="Spatafora J."/>
            <person name="Crous P."/>
            <person name="Grigoriev I."/>
        </authorList>
    </citation>
    <scope>NUCLEOTIDE SEQUENCE</scope>
    <source>
        <strain evidence="2">CBS 207.26</strain>
    </source>
</reference>
<organism evidence="2 3">
    <name type="scientific">Zopfia rhizophila CBS 207.26</name>
    <dbReference type="NCBI Taxonomy" id="1314779"/>
    <lineage>
        <taxon>Eukaryota</taxon>
        <taxon>Fungi</taxon>
        <taxon>Dikarya</taxon>
        <taxon>Ascomycota</taxon>
        <taxon>Pezizomycotina</taxon>
        <taxon>Dothideomycetes</taxon>
        <taxon>Dothideomycetes incertae sedis</taxon>
        <taxon>Zopfiaceae</taxon>
        <taxon>Zopfia</taxon>
    </lineage>
</organism>